<sequence>MENDEETVQRFQRVLIVNNAVQQLRAGEYAQLDTNSSAAEYSQIITDFYHNENVVPIYLLKRADTKQSGEEVVDDRYFQALVQFFLHGIRLTGIDDPELAGRTASELDRATLTKILAFPIPVTQFTGIKSDHMVQVLRTLIKQGKI</sequence>
<evidence type="ECO:0000313" key="2">
    <source>
        <dbReference type="Proteomes" id="UP000078582"/>
    </source>
</evidence>
<organism evidence="1 2">
    <name type="scientific">Loigolactobacillus backii</name>
    <dbReference type="NCBI Taxonomy" id="375175"/>
    <lineage>
        <taxon>Bacteria</taxon>
        <taxon>Bacillati</taxon>
        <taxon>Bacillota</taxon>
        <taxon>Bacilli</taxon>
        <taxon>Lactobacillales</taxon>
        <taxon>Lactobacillaceae</taxon>
        <taxon>Loigolactobacillus</taxon>
    </lineage>
</organism>
<evidence type="ECO:0000313" key="1">
    <source>
        <dbReference type="EMBL" id="ANK61487.1"/>
    </source>
</evidence>
<keyword evidence="2" id="KW-1185">Reference proteome</keyword>
<protein>
    <submittedName>
        <fullName evidence="1">Uncharacterized protein</fullName>
    </submittedName>
</protein>
<dbReference type="STRING" id="375175.AYR53_01145"/>
<dbReference type="Proteomes" id="UP000078582">
    <property type="component" value="Chromosome"/>
</dbReference>
<accession>A0A192GZR1</accession>
<dbReference type="GeneID" id="42980842"/>
<gene>
    <name evidence="1" type="ORF">AYR53_01145</name>
</gene>
<dbReference type="KEGG" id="lbt:AYR52_00370"/>
<dbReference type="AlphaFoldDB" id="A0A192GZR1"/>
<proteinExistence type="predicted"/>
<name>A0A192GZR1_9LACO</name>
<dbReference type="EMBL" id="CP014873">
    <property type="protein sequence ID" value="ANK61487.1"/>
    <property type="molecule type" value="Genomic_DNA"/>
</dbReference>
<dbReference type="RefSeq" id="WP_068222291.1">
    <property type="nucleotide sequence ID" value="NZ_CP014623.1"/>
</dbReference>
<reference evidence="1 2" key="1">
    <citation type="submission" date="2016-03" db="EMBL/GenBank/DDBJ databases">
        <title>Pediococcus and Lactobacillus from brewery environment - whole genome sequencing and assembly.</title>
        <authorList>
            <person name="Behr J."/>
            <person name="Geissler A.J."/>
            <person name="Vogel R.F."/>
        </authorList>
    </citation>
    <scope>NUCLEOTIDE SEQUENCE [LARGE SCALE GENOMIC DNA]</scope>
    <source>
        <strain evidence="1 2">TMW 1.1989</strain>
    </source>
</reference>